<organism evidence="1 2">
    <name type="scientific">Solanum commersonii</name>
    <name type="common">Commerson's wild potato</name>
    <name type="synonym">Commerson's nightshade</name>
    <dbReference type="NCBI Taxonomy" id="4109"/>
    <lineage>
        <taxon>Eukaryota</taxon>
        <taxon>Viridiplantae</taxon>
        <taxon>Streptophyta</taxon>
        <taxon>Embryophyta</taxon>
        <taxon>Tracheophyta</taxon>
        <taxon>Spermatophyta</taxon>
        <taxon>Magnoliopsida</taxon>
        <taxon>eudicotyledons</taxon>
        <taxon>Gunneridae</taxon>
        <taxon>Pentapetalae</taxon>
        <taxon>asterids</taxon>
        <taxon>lamiids</taxon>
        <taxon>Solanales</taxon>
        <taxon>Solanaceae</taxon>
        <taxon>Solanoideae</taxon>
        <taxon>Solaneae</taxon>
        <taxon>Solanum</taxon>
    </lineage>
</organism>
<gene>
    <name evidence="1" type="ORF">H5410_028707</name>
</gene>
<evidence type="ECO:0000313" key="1">
    <source>
        <dbReference type="EMBL" id="KAG5607215.1"/>
    </source>
</evidence>
<dbReference type="EMBL" id="JACXVP010000005">
    <property type="protein sequence ID" value="KAG5607215.1"/>
    <property type="molecule type" value="Genomic_DNA"/>
</dbReference>
<protein>
    <submittedName>
        <fullName evidence="1">Uncharacterized protein</fullName>
    </submittedName>
</protein>
<evidence type="ECO:0000313" key="2">
    <source>
        <dbReference type="Proteomes" id="UP000824120"/>
    </source>
</evidence>
<proteinExistence type="predicted"/>
<accession>A0A9J5Z5P1</accession>
<comment type="caution">
    <text evidence="1">The sequence shown here is derived from an EMBL/GenBank/DDBJ whole genome shotgun (WGS) entry which is preliminary data.</text>
</comment>
<reference evidence="1 2" key="1">
    <citation type="submission" date="2020-09" db="EMBL/GenBank/DDBJ databases">
        <title>De no assembly of potato wild relative species, Solanum commersonii.</title>
        <authorList>
            <person name="Cho K."/>
        </authorList>
    </citation>
    <scope>NUCLEOTIDE SEQUENCE [LARGE SCALE GENOMIC DNA]</scope>
    <source>
        <strain evidence="1">LZ3.2</strain>
        <tissue evidence="1">Leaf</tissue>
    </source>
</reference>
<dbReference type="Proteomes" id="UP000824120">
    <property type="component" value="Chromosome 5"/>
</dbReference>
<sequence>MAPTDAVTKAHFQPEHELIFHFHQTRNNDPLPYHRGHLGPKMLRKAVKANLLLHIPNLPDATSTFFYPNTHLWAFHQHDRVDIGLLPYEVYTTTVDPIDQVDSLVYLSKHSLQNQQLPSYSLLPSFLYTPFHLHAFVPPNSSLKPK</sequence>
<keyword evidence="2" id="KW-1185">Reference proteome</keyword>
<name>A0A9J5Z5P1_SOLCO</name>
<dbReference type="AlphaFoldDB" id="A0A9J5Z5P1"/>